<dbReference type="AlphaFoldDB" id="A0A5C3QMM4"/>
<dbReference type="EMBL" id="ML178824">
    <property type="protein sequence ID" value="TFL01731.1"/>
    <property type="molecule type" value="Genomic_DNA"/>
</dbReference>
<accession>A0A5C3QMM4</accession>
<reference evidence="1 2" key="1">
    <citation type="journal article" date="2019" name="Nat. Ecol. Evol.">
        <title>Megaphylogeny resolves global patterns of mushroom evolution.</title>
        <authorList>
            <person name="Varga T."/>
            <person name="Krizsan K."/>
            <person name="Foldi C."/>
            <person name="Dima B."/>
            <person name="Sanchez-Garcia M."/>
            <person name="Sanchez-Ramirez S."/>
            <person name="Szollosi G.J."/>
            <person name="Szarkandi J.G."/>
            <person name="Papp V."/>
            <person name="Albert L."/>
            <person name="Andreopoulos W."/>
            <person name="Angelini C."/>
            <person name="Antonin V."/>
            <person name="Barry K.W."/>
            <person name="Bougher N.L."/>
            <person name="Buchanan P."/>
            <person name="Buyck B."/>
            <person name="Bense V."/>
            <person name="Catcheside P."/>
            <person name="Chovatia M."/>
            <person name="Cooper J."/>
            <person name="Damon W."/>
            <person name="Desjardin D."/>
            <person name="Finy P."/>
            <person name="Geml J."/>
            <person name="Haridas S."/>
            <person name="Hughes K."/>
            <person name="Justo A."/>
            <person name="Karasinski D."/>
            <person name="Kautmanova I."/>
            <person name="Kiss B."/>
            <person name="Kocsube S."/>
            <person name="Kotiranta H."/>
            <person name="LaButti K.M."/>
            <person name="Lechner B.E."/>
            <person name="Liimatainen K."/>
            <person name="Lipzen A."/>
            <person name="Lukacs Z."/>
            <person name="Mihaltcheva S."/>
            <person name="Morgado L.N."/>
            <person name="Niskanen T."/>
            <person name="Noordeloos M.E."/>
            <person name="Ohm R.A."/>
            <person name="Ortiz-Santana B."/>
            <person name="Ovrebo C."/>
            <person name="Racz N."/>
            <person name="Riley R."/>
            <person name="Savchenko A."/>
            <person name="Shiryaev A."/>
            <person name="Soop K."/>
            <person name="Spirin V."/>
            <person name="Szebenyi C."/>
            <person name="Tomsovsky M."/>
            <person name="Tulloss R.E."/>
            <person name="Uehling J."/>
            <person name="Grigoriev I.V."/>
            <person name="Vagvolgyi C."/>
            <person name="Papp T."/>
            <person name="Martin F.M."/>
            <person name="Miettinen O."/>
            <person name="Hibbett D.S."/>
            <person name="Nagy L.G."/>
        </authorList>
    </citation>
    <scope>NUCLEOTIDE SEQUENCE [LARGE SCALE GENOMIC DNA]</scope>
    <source>
        <strain evidence="1 2">CBS 309.79</strain>
    </source>
</reference>
<dbReference type="Proteomes" id="UP000305067">
    <property type="component" value="Unassembled WGS sequence"/>
</dbReference>
<keyword evidence="2" id="KW-1185">Reference proteome</keyword>
<organism evidence="1 2">
    <name type="scientific">Pterulicium gracile</name>
    <dbReference type="NCBI Taxonomy" id="1884261"/>
    <lineage>
        <taxon>Eukaryota</taxon>
        <taxon>Fungi</taxon>
        <taxon>Dikarya</taxon>
        <taxon>Basidiomycota</taxon>
        <taxon>Agaricomycotina</taxon>
        <taxon>Agaricomycetes</taxon>
        <taxon>Agaricomycetidae</taxon>
        <taxon>Agaricales</taxon>
        <taxon>Pleurotineae</taxon>
        <taxon>Pterulaceae</taxon>
        <taxon>Pterulicium</taxon>
    </lineage>
</organism>
<gene>
    <name evidence="1" type="ORF">BDV98DRAFT_567431</name>
</gene>
<name>A0A5C3QMM4_9AGAR</name>
<proteinExistence type="predicted"/>
<protein>
    <submittedName>
        <fullName evidence="1">Uncharacterized protein</fullName>
    </submittedName>
</protein>
<evidence type="ECO:0000313" key="1">
    <source>
        <dbReference type="EMBL" id="TFL01731.1"/>
    </source>
</evidence>
<evidence type="ECO:0000313" key="2">
    <source>
        <dbReference type="Proteomes" id="UP000305067"/>
    </source>
</evidence>
<sequence length="65" mass="7083">MKLGATQTEAALDSLLAASQGGSYNSEDAYQRREERIQTLARIAAGCDARERELRDAITVLEQIG</sequence>